<keyword evidence="2" id="KW-1185">Reference proteome</keyword>
<proteinExistence type="predicted"/>
<accession>A0A2A4G3T5</accession>
<reference evidence="1 2" key="1">
    <citation type="submission" date="2017-04" db="EMBL/GenBank/DDBJ databases">
        <title>A new member of the family Flavobacteriaceae isolated from ascidians.</title>
        <authorList>
            <person name="Chen L."/>
        </authorList>
    </citation>
    <scope>NUCLEOTIDE SEQUENCE [LARGE SCALE GENOMIC DNA]</scope>
    <source>
        <strain evidence="1 2">HQA918</strain>
    </source>
</reference>
<gene>
    <name evidence="1" type="ORF">B7P33_18600</name>
</gene>
<keyword evidence="1" id="KW-0808">Transferase</keyword>
<comment type="caution">
    <text evidence="1">The sequence shown here is derived from an EMBL/GenBank/DDBJ whole genome shotgun (WGS) entry which is preliminary data.</text>
</comment>
<evidence type="ECO:0000313" key="2">
    <source>
        <dbReference type="Proteomes" id="UP000219559"/>
    </source>
</evidence>
<dbReference type="Proteomes" id="UP000219559">
    <property type="component" value="Unassembled WGS sequence"/>
</dbReference>
<keyword evidence="1" id="KW-0670">Pyruvate</keyword>
<name>A0A2A4G3T5_9FLAO</name>
<organism evidence="1 2">
    <name type="scientific">Sediminicola luteus</name>
    <dbReference type="NCBI Taxonomy" id="319238"/>
    <lineage>
        <taxon>Bacteria</taxon>
        <taxon>Pseudomonadati</taxon>
        <taxon>Bacteroidota</taxon>
        <taxon>Flavobacteriia</taxon>
        <taxon>Flavobacteriales</taxon>
        <taxon>Flavobacteriaceae</taxon>
        <taxon>Sediminicola</taxon>
    </lineage>
</organism>
<protein>
    <submittedName>
        <fullName evidence="1">Pyruvate kinase</fullName>
    </submittedName>
</protein>
<dbReference type="AlphaFoldDB" id="A0A2A4G3T5"/>
<evidence type="ECO:0000313" key="1">
    <source>
        <dbReference type="EMBL" id="PCE62644.1"/>
    </source>
</evidence>
<dbReference type="OrthoDB" id="1436089at2"/>
<keyword evidence="1" id="KW-0418">Kinase</keyword>
<dbReference type="GO" id="GO:0016301">
    <property type="term" value="F:kinase activity"/>
    <property type="evidence" value="ECO:0007669"/>
    <property type="project" value="UniProtKB-KW"/>
</dbReference>
<dbReference type="RefSeq" id="WP_097443731.1">
    <property type="nucleotide sequence ID" value="NZ_NBWU01000008.1"/>
</dbReference>
<dbReference type="EMBL" id="NBWU01000008">
    <property type="protein sequence ID" value="PCE62644.1"/>
    <property type="molecule type" value="Genomic_DNA"/>
</dbReference>
<sequence length="113" mass="13478">MEKLQVGDKVYNVSRDGFEDFARYSFSEVERLTKTLAVLKNGTRLFNEPRESFIMESVGYPVKGEWGTHWHKVSIQAIRQAQMEAEKIKIHDWFEKREFSLEEKKKVFELFRS</sequence>